<keyword evidence="5" id="KW-0547">Nucleotide-binding</keyword>
<dbReference type="GO" id="GO:0016020">
    <property type="term" value="C:membrane"/>
    <property type="evidence" value="ECO:0007669"/>
    <property type="project" value="InterPro"/>
</dbReference>
<dbReference type="Pfam" id="PF02518">
    <property type="entry name" value="HATPase_c"/>
    <property type="match status" value="1"/>
</dbReference>
<dbReference type="KEGG" id="bfn:OI25_7489"/>
<evidence type="ECO:0000313" key="14">
    <source>
        <dbReference type="EMBL" id="MDT8843271.1"/>
    </source>
</evidence>
<evidence type="ECO:0000256" key="9">
    <source>
        <dbReference type="SAM" id="Coils"/>
    </source>
</evidence>
<protein>
    <recommendedName>
        <fullName evidence="2">histidine kinase</fullName>
        <ecNumber evidence="2">2.7.13.3</ecNumber>
    </recommendedName>
</protein>
<evidence type="ECO:0000256" key="5">
    <source>
        <dbReference type="ARBA" id="ARBA00022741"/>
    </source>
</evidence>
<dbReference type="PANTHER" id="PTHR24421">
    <property type="entry name" value="NITRATE/NITRITE SENSOR PROTEIN NARX-RELATED"/>
    <property type="match status" value="1"/>
</dbReference>
<dbReference type="GeneID" id="66513793"/>
<dbReference type="Pfam" id="PF13426">
    <property type="entry name" value="PAS_9"/>
    <property type="match status" value="1"/>
</dbReference>
<dbReference type="RefSeq" id="WP_046565002.1">
    <property type="nucleotide sequence ID" value="NZ_CP010025.1"/>
</dbReference>
<keyword evidence="6 14" id="KW-0418">Kinase</keyword>
<dbReference type="PANTHER" id="PTHR24421:SF10">
    <property type="entry name" value="NITRATE_NITRITE SENSOR PROTEIN NARQ"/>
    <property type="match status" value="1"/>
</dbReference>
<dbReference type="Gene3D" id="1.20.5.1930">
    <property type="match status" value="1"/>
</dbReference>
<keyword evidence="3" id="KW-0597">Phosphoprotein</keyword>
<dbReference type="Pfam" id="PF07730">
    <property type="entry name" value="HisKA_3"/>
    <property type="match status" value="1"/>
</dbReference>
<dbReference type="SUPFAM" id="SSF55785">
    <property type="entry name" value="PYP-like sensor domain (PAS domain)"/>
    <property type="match status" value="1"/>
</dbReference>
<evidence type="ECO:0000313" key="16">
    <source>
        <dbReference type="Proteomes" id="UP001246473"/>
    </source>
</evidence>
<dbReference type="InterPro" id="IPR011712">
    <property type="entry name" value="Sig_transdc_His_kin_sub3_dim/P"/>
</dbReference>
<dbReference type="InterPro" id="IPR005467">
    <property type="entry name" value="His_kinase_dom"/>
</dbReference>
<proteinExistence type="predicted"/>
<dbReference type="PROSITE" id="PS50109">
    <property type="entry name" value="HIS_KIN"/>
    <property type="match status" value="1"/>
</dbReference>
<dbReference type="InterPro" id="IPR035965">
    <property type="entry name" value="PAS-like_dom_sf"/>
</dbReference>
<dbReference type="EC" id="2.7.13.3" evidence="2"/>
<dbReference type="Gene3D" id="3.30.450.20">
    <property type="entry name" value="PAS domain"/>
    <property type="match status" value="1"/>
</dbReference>
<dbReference type="InterPro" id="IPR000700">
    <property type="entry name" value="PAS-assoc_C"/>
</dbReference>
<organism evidence="14 16">
    <name type="scientific">Paraburkholderia fungorum</name>
    <dbReference type="NCBI Taxonomy" id="134537"/>
    <lineage>
        <taxon>Bacteria</taxon>
        <taxon>Pseudomonadati</taxon>
        <taxon>Pseudomonadota</taxon>
        <taxon>Betaproteobacteria</taxon>
        <taxon>Burkholderiales</taxon>
        <taxon>Burkholderiaceae</taxon>
        <taxon>Paraburkholderia</taxon>
    </lineage>
</organism>
<evidence type="ECO:0000259" key="11">
    <source>
        <dbReference type="PROSITE" id="PS50112"/>
    </source>
</evidence>
<dbReference type="InterPro" id="IPR050482">
    <property type="entry name" value="Sensor_HK_TwoCompSys"/>
</dbReference>
<dbReference type="EMBL" id="JANSLM010000023">
    <property type="protein sequence ID" value="MDT8843271.1"/>
    <property type="molecule type" value="Genomic_DNA"/>
</dbReference>
<feature type="domain" description="PAS" evidence="11">
    <location>
        <begin position="21"/>
        <end position="76"/>
    </location>
</feature>
<name>A0AAP5QFK2_9BURK</name>
<dbReference type="InterPro" id="IPR001610">
    <property type="entry name" value="PAC"/>
</dbReference>
<keyword evidence="7" id="KW-0067">ATP-binding</keyword>
<dbReference type="Proteomes" id="UP001246473">
    <property type="component" value="Unassembled WGS sequence"/>
</dbReference>
<evidence type="ECO:0000259" key="12">
    <source>
        <dbReference type="PROSITE" id="PS50113"/>
    </source>
</evidence>
<keyword evidence="4" id="KW-0808">Transferase</keyword>
<dbReference type="GO" id="GO:0046983">
    <property type="term" value="F:protein dimerization activity"/>
    <property type="evidence" value="ECO:0007669"/>
    <property type="project" value="InterPro"/>
</dbReference>
<dbReference type="PROSITE" id="PS50112">
    <property type="entry name" value="PAS"/>
    <property type="match status" value="1"/>
</dbReference>
<dbReference type="GO" id="GO:0005524">
    <property type="term" value="F:ATP binding"/>
    <property type="evidence" value="ECO:0007669"/>
    <property type="project" value="UniProtKB-KW"/>
</dbReference>
<gene>
    <name evidence="13" type="ORF">OI25_7489</name>
    <name evidence="14" type="ORF">ParKJ_38215</name>
</gene>
<dbReference type="Proteomes" id="UP000032614">
    <property type="component" value="Chromosome 3"/>
</dbReference>
<dbReference type="CDD" id="cd16917">
    <property type="entry name" value="HATPase_UhpB-NarQ-NarX-like"/>
    <property type="match status" value="1"/>
</dbReference>
<reference evidence="13 15" key="1">
    <citation type="journal article" date="2015" name="Genome Announc.">
        <title>Complete genome sequences for 59 burkholderia isolates, both pathogenic and near neighbor.</title>
        <authorList>
            <person name="Johnson S.L."/>
            <person name="Bishop-Lilly K.A."/>
            <person name="Ladner J.T."/>
            <person name="Daligault H.E."/>
            <person name="Davenport K.W."/>
            <person name="Jaissle J."/>
            <person name="Frey K.G."/>
            <person name="Koroleva G.I."/>
            <person name="Bruce D.C."/>
            <person name="Coyne S.R."/>
            <person name="Broomall S.M."/>
            <person name="Li P.E."/>
            <person name="Teshima H."/>
            <person name="Gibbons H.S."/>
            <person name="Palacios G.F."/>
            <person name="Rosenzweig C.N."/>
            <person name="Redden C.L."/>
            <person name="Xu Y."/>
            <person name="Minogue T.D."/>
            <person name="Chain P.S."/>
        </authorList>
    </citation>
    <scope>NUCLEOTIDE SEQUENCE [LARGE SCALE GENOMIC DNA]</scope>
    <source>
        <strain evidence="13 15">ATCC BAA-463</strain>
    </source>
</reference>
<dbReference type="InterPro" id="IPR036890">
    <property type="entry name" value="HATPase_C_sf"/>
</dbReference>
<dbReference type="EMBL" id="CP010025">
    <property type="protein sequence ID" value="AJZ56791.1"/>
    <property type="molecule type" value="Genomic_DNA"/>
</dbReference>
<evidence type="ECO:0000256" key="7">
    <source>
        <dbReference type="ARBA" id="ARBA00022840"/>
    </source>
</evidence>
<evidence type="ECO:0000256" key="3">
    <source>
        <dbReference type="ARBA" id="ARBA00022553"/>
    </source>
</evidence>
<evidence type="ECO:0000256" key="8">
    <source>
        <dbReference type="ARBA" id="ARBA00023012"/>
    </source>
</evidence>
<evidence type="ECO:0000313" key="15">
    <source>
        <dbReference type="Proteomes" id="UP000032614"/>
    </source>
</evidence>
<evidence type="ECO:0000256" key="4">
    <source>
        <dbReference type="ARBA" id="ARBA00022679"/>
    </source>
</evidence>
<dbReference type="InterPro" id="IPR000014">
    <property type="entry name" value="PAS"/>
</dbReference>
<feature type="coiled-coil region" evidence="9">
    <location>
        <begin position="141"/>
        <end position="191"/>
    </location>
</feature>
<dbReference type="PROSITE" id="PS50113">
    <property type="entry name" value="PAC"/>
    <property type="match status" value="1"/>
</dbReference>
<dbReference type="AlphaFoldDB" id="A0AAP5QFK2"/>
<feature type="domain" description="Histidine kinase" evidence="10">
    <location>
        <begin position="165"/>
        <end position="364"/>
    </location>
</feature>
<evidence type="ECO:0000313" key="13">
    <source>
        <dbReference type="EMBL" id="AJZ56791.1"/>
    </source>
</evidence>
<dbReference type="NCBIfam" id="TIGR00229">
    <property type="entry name" value="sensory_box"/>
    <property type="match status" value="1"/>
</dbReference>
<dbReference type="InterPro" id="IPR003594">
    <property type="entry name" value="HATPase_dom"/>
</dbReference>
<comment type="catalytic activity">
    <reaction evidence="1">
        <text>ATP + protein L-histidine = ADP + protein N-phospho-L-histidine.</text>
        <dbReference type="EC" id="2.7.13.3"/>
    </reaction>
</comment>
<sequence>MKDKTDAEQRDISPTELHFPTDESFRLLVEAVNDYAIFMLDASGHVVNWNAGAQKMKGYGADEIIGQHFSIFHTQEDIAALQPAAVLAAAATDGRVENEGWRVRKDGSKFWANVIITAIRDASGALLGFAKVTQDMTERKRLAEIEQLRRLAANLQAAREEEQTRIARELHDDLGQQLTALKMVLAELEDDLRDNRVVSARVWPHTRDMHRLIDVTVASLRRIATDLRPIALETLGLVPALEWLIDDFTQRYGIAAKAEIQTGDINLSDVAEAAIFHIIQEGLTNVARHARADEVIVELGRAGRTCVLRVEDNGQGTARDALSKETSFGLLGMRERAHRLNGTLSIDSTPGRGFRIAIAFPLEAVERPVDHRN</sequence>
<dbReference type="Gene3D" id="3.30.565.10">
    <property type="entry name" value="Histidine kinase-like ATPase, C-terminal domain"/>
    <property type="match status" value="1"/>
</dbReference>
<dbReference type="GO" id="GO:0000155">
    <property type="term" value="F:phosphorelay sensor kinase activity"/>
    <property type="evidence" value="ECO:0007669"/>
    <property type="project" value="InterPro"/>
</dbReference>
<dbReference type="SMART" id="SM00387">
    <property type="entry name" value="HATPase_c"/>
    <property type="match status" value="1"/>
</dbReference>
<keyword evidence="8" id="KW-0902">Two-component regulatory system</keyword>
<dbReference type="CDD" id="cd00130">
    <property type="entry name" value="PAS"/>
    <property type="match status" value="1"/>
</dbReference>
<evidence type="ECO:0000256" key="2">
    <source>
        <dbReference type="ARBA" id="ARBA00012438"/>
    </source>
</evidence>
<evidence type="ECO:0000256" key="6">
    <source>
        <dbReference type="ARBA" id="ARBA00022777"/>
    </source>
</evidence>
<evidence type="ECO:0000256" key="1">
    <source>
        <dbReference type="ARBA" id="ARBA00000085"/>
    </source>
</evidence>
<dbReference type="SUPFAM" id="SSF55874">
    <property type="entry name" value="ATPase domain of HSP90 chaperone/DNA topoisomerase II/histidine kinase"/>
    <property type="match status" value="1"/>
</dbReference>
<reference evidence="14" key="2">
    <citation type="submission" date="2022-08" db="EMBL/GenBank/DDBJ databases">
        <authorList>
            <person name="Kim S.-J."/>
        </authorList>
    </citation>
    <scope>NUCLEOTIDE SEQUENCE</scope>
    <source>
        <strain evidence="14">KJ</strain>
    </source>
</reference>
<feature type="domain" description="PAC" evidence="12">
    <location>
        <begin position="96"/>
        <end position="148"/>
    </location>
</feature>
<dbReference type="SMART" id="SM00086">
    <property type="entry name" value="PAC"/>
    <property type="match status" value="1"/>
</dbReference>
<evidence type="ECO:0000259" key="10">
    <source>
        <dbReference type="PROSITE" id="PS50109"/>
    </source>
</evidence>
<keyword evidence="9" id="KW-0175">Coiled coil</keyword>
<dbReference type="SMART" id="SM00091">
    <property type="entry name" value="PAS"/>
    <property type="match status" value="1"/>
</dbReference>
<accession>A0AAP5QFK2</accession>